<organism evidence="8">
    <name type="scientific">Nonomuraea gerenzanensis</name>
    <dbReference type="NCBI Taxonomy" id="93944"/>
    <lineage>
        <taxon>Bacteria</taxon>
        <taxon>Bacillati</taxon>
        <taxon>Actinomycetota</taxon>
        <taxon>Actinomycetes</taxon>
        <taxon>Streptosporangiales</taxon>
        <taxon>Streptosporangiaceae</taxon>
        <taxon>Nonomuraea</taxon>
    </lineage>
</organism>
<dbReference type="GO" id="GO:0005524">
    <property type="term" value="F:ATP binding"/>
    <property type="evidence" value="ECO:0007669"/>
    <property type="project" value="UniProtKB-KW"/>
</dbReference>
<comment type="similarity">
    <text evidence="2">Belongs to the ABC transporter superfamily.</text>
</comment>
<keyword evidence="6" id="KW-0046">Antibiotic resistance</keyword>
<evidence type="ECO:0000256" key="1">
    <source>
        <dbReference type="ARBA" id="ARBA00004202"/>
    </source>
</evidence>
<evidence type="ECO:0000256" key="3">
    <source>
        <dbReference type="ARBA" id="ARBA00022448"/>
    </source>
</evidence>
<name>A0A1M4EIR2_9ACTN</name>
<protein>
    <submittedName>
        <fullName evidence="8">ABC-type multidrug transport system, ATPase component</fullName>
    </submittedName>
</protein>
<gene>
    <name evidence="8" type="ORF">BN4615_P8218</name>
</gene>
<proteinExistence type="inferred from homology"/>
<dbReference type="GO" id="GO:0046677">
    <property type="term" value="P:response to antibiotic"/>
    <property type="evidence" value="ECO:0007669"/>
    <property type="project" value="UniProtKB-KW"/>
</dbReference>
<feature type="domain" description="ABC transporter" evidence="7">
    <location>
        <begin position="5"/>
        <end position="223"/>
    </location>
</feature>
<accession>A0A1M4EIR2</accession>
<dbReference type="InterPro" id="IPR050763">
    <property type="entry name" value="ABC_transporter_ATP-binding"/>
</dbReference>
<dbReference type="InterPro" id="IPR003593">
    <property type="entry name" value="AAA+_ATPase"/>
</dbReference>
<dbReference type="SMART" id="SM00382">
    <property type="entry name" value="AAA"/>
    <property type="match status" value="1"/>
</dbReference>
<dbReference type="GO" id="GO:0016887">
    <property type="term" value="F:ATP hydrolysis activity"/>
    <property type="evidence" value="ECO:0007669"/>
    <property type="project" value="InterPro"/>
</dbReference>
<dbReference type="PROSITE" id="PS50893">
    <property type="entry name" value="ABC_TRANSPORTER_2"/>
    <property type="match status" value="1"/>
</dbReference>
<evidence type="ECO:0000256" key="6">
    <source>
        <dbReference type="ARBA" id="ARBA00023251"/>
    </source>
</evidence>
<dbReference type="EMBL" id="LT559118">
    <property type="protein sequence ID" value="SBO98702.1"/>
    <property type="molecule type" value="Genomic_DNA"/>
</dbReference>
<keyword evidence="4" id="KW-0547">Nucleotide-binding</keyword>
<evidence type="ECO:0000256" key="2">
    <source>
        <dbReference type="ARBA" id="ARBA00005417"/>
    </source>
</evidence>
<dbReference type="GO" id="GO:0005886">
    <property type="term" value="C:plasma membrane"/>
    <property type="evidence" value="ECO:0007669"/>
    <property type="project" value="UniProtKB-SubCell"/>
</dbReference>
<evidence type="ECO:0000259" key="7">
    <source>
        <dbReference type="PROSITE" id="PS50893"/>
    </source>
</evidence>
<keyword evidence="5" id="KW-0067">ATP-binding</keyword>
<dbReference type="Pfam" id="PF00005">
    <property type="entry name" value="ABC_tran"/>
    <property type="match status" value="1"/>
</dbReference>
<dbReference type="PANTHER" id="PTHR42711:SF5">
    <property type="entry name" value="ABC TRANSPORTER ATP-BINDING PROTEIN NATA"/>
    <property type="match status" value="1"/>
</dbReference>
<sequence>MTAVLRAEGLVKRFGEVTALDGFDLGVAPGEITGLVGHNGAGKTTFFEIAAGLVVPDAGSVRVEGELGVAPQQLALYPTITVRETLRLFGGLAGLRGRALARAVEGTAEELALTGVLDRRVSVLSGGQQRRAQAATALLADPGVLLLDEPTAGADPETRAALLAAVRRRADEGAAVVYCTHYLPELTELAATIAVARDGRVIARGAGADLLRDLPGEVRVSVAGGPDLAVATTDPTATLAALLRDLDRPVRAIDIRQPSLDDLYRELSHDHVT</sequence>
<evidence type="ECO:0000256" key="5">
    <source>
        <dbReference type="ARBA" id="ARBA00022840"/>
    </source>
</evidence>
<dbReference type="Gene3D" id="3.40.50.300">
    <property type="entry name" value="P-loop containing nucleotide triphosphate hydrolases"/>
    <property type="match status" value="1"/>
</dbReference>
<evidence type="ECO:0000256" key="4">
    <source>
        <dbReference type="ARBA" id="ARBA00022741"/>
    </source>
</evidence>
<evidence type="ECO:0000313" key="8">
    <source>
        <dbReference type="EMBL" id="SBO98702.1"/>
    </source>
</evidence>
<comment type="subcellular location">
    <subcellularLocation>
        <location evidence="1">Cell membrane</location>
        <topology evidence="1">Peripheral membrane protein</topology>
    </subcellularLocation>
</comment>
<dbReference type="SUPFAM" id="SSF52540">
    <property type="entry name" value="P-loop containing nucleoside triphosphate hydrolases"/>
    <property type="match status" value="1"/>
</dbReference>
<dbReference type="InterPro" id="IPR003439">
    <property type="entry name" value="ABC_transporter-like_ATP-bd"/>
</dbReference>
<reference evidence="8" key="1">
    <citation type="submission" date="2016-04" db="EMBL/GenBank/DDBJ databases">
        <authorList>
            <person name="Evans L.H."/>
            <person name="Alamgir A."/>
            <person name="Owens N."/>
            <person name="Weber N.D."/>
            <person name="Virtaneva K."/>
            <person name="Barbian K."/>
            <person name="Babar A."/>
            <person name="Rosenke K."/>
        </authorList>
    </citation>
    <scope>NUCLEOTIDE SEQUENCE</scope>
    <source>
        <strain evidence="8">Nono1</strain>
    </source>
</reference>
<dbReference type="AlphaFoldDB" id="A0A1M4EIR2"/>
<dbReference type="InterPro" id="IPR027417">
    <property type="entry name" value="P-loop_NTPase"/>
</dbReference>
<keyword evidence="3" id="KW-0813">Transport</keyword>
<dbReference type="PANTHER" id="PTHR42711">
    <property type="entry name" value="ABC TRANSPORTER ATP-BINDING PROTEIN"/>
    <property type="match status" value="1"/>
</dbReference>